<proteinExistence type="predicted"/>
<sequence>MTVTALHTVAEVGISEGAWWVLYELAHADQGLSLVDIVGLTPFSASAVTETSSHPADVRD</sequence>
<evidence type="ECO:0000313" key="2">
    <source>
        <dbReference type="Proteomes" id="UP000245697"/>
    </source>
</evidence>
<evidence type="ECO:0000313" key="1">
    <source>
        <dbReference type="EMBL" id="PWK26123.1"/>
    </source>
</evidence>
<dbReference type="Proteomes" id="UP000245697">
    <property type="component" value="Unassembled WGS sequence"/>
</dbReference>
<dbReference type="AlphaFoldDB" id="A0A316EBH1"/>
<comment type="caution">
    <text evidence="1">The sequence shown here is derived from an EMBL/GenBank/DDBJ whole genome shotgun (WGS) entry which is preliminary data.</text>
</comment>
<accession>A0A316EBH1</accession>
<organism evidence="1 2">
    <name type="scientific">Actinoplanes xinjiangensis</name>
    <dbReference type="NCBI Taxonomy" id="512350"/>
    <lineage>
        <taxon>Bacteria</taxon>
        <taxon>Bacillati</taxon>
        <taxon>Actinomycetota</taxon>
        <taxon>Actinomycetes</taxon>
        <taxon>Micromonosporales</taxon>
        <taxon>Micromonosporaceae</taxon>
        <taxon>Actinoplanes</taxon>
    </lineage>
</organism>
<dbReference type="EMBL" id="QGGR01000067">
    <property type="protein sequence ID" value="PWK26123.1"/>
    <property type="molecule type" value="Genomic_DNA"/>
</dbReference>
<reference evidence="1 2" key="1">
    <citation type="submission" date="2018-05" db="EMBL/GenBank/DDBJ databases">
        <title>Genomic Encyclopedia of Archaeal and Bacterial Type Strains, Phase II (KMG-II): from individual species to whole genera.</title>
        <authorList>
            <person name="Goeker M."/>
        </authorList>
    </citation>
    <scope>NUCLEOTIDE SEQUENCE [LARGE SCALE GENOMIC DNA]</scope>
    <source>
        <strain evidence="1 2">DSM 45184</strain>
    </source>
</reference>
<gene>
    <name evidence="1" type="ORF">BC793_1675</name>
</gene>
<name>A0A316EBH1_9ACTN</name>
<keyword evidence="2" id="KW-1185">Reference proteome</keyword>
<protein>
    <submittedName>
        <fullName evidence="1">Uncharacterized protein</fullName>
    </submittedName>
</protein>